<reference evidence="10" key="1">
    <citation type="journal article" date="2019" name="Int. J. Syst. Evol. Microbiol.">
        <title>The Global Catalogue of Microorganisms (GCM) 10K type strain sequencing project: providing services to taxonomists for standard genome sequencing and annotation.</title>
        <authorList>
            <consortium name="The Broad Institute Genomics Platform"/>
            <consortium name="The Broad Institute Genome Sequencing Center for Infectious Disease"/>
            <person name="Wu L."/>
            <person name="Ma J."/>
        </authorList>
    </citation>
    <scope>NUCLEOTIDE SEQUENCE [LARGE SCALE GENOMIC DNA]</scope>
    <source>
        <strain evidence="10">CGMCC 1.12922</strain>
    </source>
</reference>
<protein>
    <recommendedName>
        <fullName evidence="7">Thioredoxin</fullName>
    </recommendedName>
</protein>
<dbReference type="InterPro" id="IPR017937">
    <property type="entry name" value="Thioredoxin_CS"/>
</dbReference>
<evidence type="ECO:0000313" key="9">
    <source>
        <dbReference type="EMBL" id="GGD44661.1"/>
    </source>
</evidence>
<dbReference type="PROSITE" id="PS00194">
    <property type="entry name" value="THIOREDOXIN_1"/>
    <property type="match status" value="1"/>
</dbReference>
<evidence type="ECO:0000256" key="4">
    <source>
        <dbReference type="ARBA" id="ARBA00022982"/>
    </source>
</evidence>
<dbReference type="InterPro" id="IPR005746">
    <property type="entry name" value="Thioredoxin"/>
</dbReference>
<evidence type="ECO:0000256" key="1">
    <source>
        <dbReference type="ARBA" id="ARBA00008987"/>
    </source>
</evidence>
<dbReference type="CDD" id="cd02947">
    <property type="entry name" value="TRX_family"/>
    <property type="match status" value="1"/>
</dbReference>
<dbReference type="PRINTS" id="PR00421">
    <property type="entry name" value="THIOREDOXIN"/>
</dbReference>
<dbReference type="InterPro" id="IPR049299">
    <property type="entry name" value="Thio2_N"/>
</dbReference>
<evidence type="ECO:0000256" key="7">
    <source>
        <dbReference type="NCBIfam" id="TIGR01068"/>
    </source>
</evidence>
<dbReference type="Proteomes" id="UP000617355">
    <property type="component" value="Unassembled WGS sequence"/>
</dbReference>
<evidence type="ECO:0000256" key="3">
    <source>
        <dbReference type="ARBA" id="ARBA00022723"/>
    </source>
</evidence>
<dbReference type="InterPro" id="IPR036249">
    <property type="entry name" value="Thioredoxin-like_sf"/>
</dbReference>
<keyword evidence="6" id="KW-0676">Redox-active center</keyword>
<comment type="caution">
    <text evidence="9">The sequence shown here is derived from an EMBL/GenBank/DDBJ whole genome shotgun (WGS) entry which is preliminary data.</text>
</comment>
<evidence type="ECO:0000256" key="2">
    <source>
        <dbReference type="ARBA" id="ARBA00022448"/>
    </source>
</evidence>
<dbReference type="NCBIfam" id="NF008229">
    <property type="entry name" value="PRK10996.1"/>
    <property type="match status" value="1"/>
</dbReference>
<accession>A0ABQ1QSZ7</accession>
<comment type="similarity">
    <text evidence="1">Belongs to the thioredoxin family.</text>
</comment>
<sequence length="151" mass="16054">MKQMAASMKMTCLDCGAVNRVPADKLAAGPKCGTCGSKLNDGKVREMDAGVLAKAAKSDDLPLLVDFWAPWCGPCRMMAPEFAKAAQKLAPGARLAKINTEDFPKVSTKNNIRGIPTMILFQNGREVARQSGAVPASAIEQFVRSKAKVAS</sequence>
<dbReference type="EMBL" id="BMGI01000005">
    <property type="protein sequence ID" value="GGD44661.1"/>
    <property type="molecule type" value="Genomic_DNA"/>
</dbReference>
<keyword evidence="3" id="KW-0479">Metal-binding</keyword>
<dbReference type="InterPro" id="IPR013766">
    <property type="entry name" value="Thioredoxin_domain"/>
</dbReference>
<evidence type="ECO:0000256" key="6">
    <source>
        <dbReference type="ARBA" id="ARBA00023284"/>
    </source>
</evidence>
<dbReference type="SUPFAM" id="SSF52833">
    <property type="entry name" value="Thioredoxin-like"/>
    <property type="match status" value="1"/>
</dbReference>
<dbReference type="Pfam" id="PF00085">
    <property type="entry name" value="Thioredoxin"/>
    <property type="match status" value="1"/>
</dbReference>
<dbReference type="PROSITE" id="PS51352">
    <property type="entry name" value="THIOREDOXIN_2"/>
    <property type="match status" value="1"/>
</dbReference>
<evidence type="ECO:0000259" key="8">
    <source>
        <dbReference type="PROSITE" id="PS51352"/>
    </source>
</evidence>
<dbReference type="PANTHER" id="PTHR45663:SF11">
    <property type="entry name" value="GEO12009P1"/>
    <property type="match status" value="1"/>
</dbReference>
<keyword evidence="2" id="KW-0813">Transport</keyword>
<dbReference type="Gene3D" id="2.30.30.380">
    <property type="entry name" value="Zn-finger domain of Sec23/24"/>
    <property type="match status" value="1"/>
</dbReference>
<evidence type="ECO:0000313" key="10">
    <source>
        <dbReference type="Proteomes" id="UP000617355"/>
    </source>
</evidence>
<dbReference type="Pfam" id="PF21352">
    <property type="entry name" value="Zn_ribbon_Thio2"/>
    <property type="match status" value="1"/>
</dbReference>
<feature type="domain" description="Thioredoxin" evidence="8">
    <location>
        <begin position="26"/>
        <end position="148"/>
    </location>
</feature>
<dbReference type="PANTHER" id="PTHR45663">
    <property type="entry name" value="GEO12009P1"/>
    <property type="match status" value="1"/>
</dbReference>
<keyword evidence="10" id="KW-1185">Reference proteome</keyword>
<gene>
    <name evidence="9" type="ORF">GCM10011358_30530</name>
</gene>
<name>A0ABQ1QSZ7_9RHOB</name>
<keyword evidence="5" id="KW-1015">Disulfide bond</keyword>
<dbReference type="NCBIfam" id="TIGR01068">
    <property type="entry name" value="thioredoxin"/>
    <property type="match status" value="1"/>
</dbReference>
<organism evidence="9 10">
    <name type="scientific">Sinisalibacter lacisalsi</name>
    <dbReference type="NCBI Taxonomy" id="1526570"/>
    <lineage>
        <taxon>Bacteria</taxon>
        <taxon>Pseudomonadati</taxon>
        <taxon>Pseudomonadota</taxon>
        <taxon>Alphaproteobacteria</taxon>
        <taxon>Rhodobacterales</taxon>
        <taxon>Roseobacteraceae</taxon>
        <taxon>Sinisalibacter</taxon>
    </lineage>
</organism>
<dbReference type="Gene3D" id="3.40.30.10">
    <property type="entry name" value="Glutaredoxin"/>
    <property type="match status" value="1"/>
</dbReference>
<proteinExistence type="inferred from homology"/>
<evidence type="ECO:0000256" key="5">
    <source>
        <dbReference type="ARBA" id="ARBA00023157"/>
    </source>
</evidence>
<keyword evidence="4" id="KW-0249">Electron transport</keyword>